<reference evidence="3" key="1">
    <citation type="journal article" date="2014" name="Int. J. Syst. Evol. Microbiol.">
        <title>Complete genome sequence of Corynebacterium casei LMG S-19264T (=DSM 44701T), isolated from a smear-ripened cheese.</title>
        <authorList>
            <consortium name="US DOE Joint Genome Institute (JGI-PGF)"/>
            <person name="Walter F."/>
            <person name="Albersmeier A."/>
            <person name="Kalinowski J."/>
            <person name="Ruckert C."/>
        </authorList>
    </citation>
    <scope>NUCLEOTIDE SEQUENCE</scope>
    <source>
        <strain evidence="3">JCM 3090</strain>
    </source>
</reference>
<gene>
    <name evidence="3" type="ORF">GCM10010123_40380</name>
</gene>
<feature type="region of interest" description="Disordered" evidence="1">
    <location>
        <begin position="94"/>
        <end position="116"/>
    </location>
</feature>
<evidence type="ECO:0000256" key="1">
    <source>
        <dbReference type="SAM" id="MobiDB-lite"/>
    </source>
</evidence>
<dbReference type="AlphaFoldDB" id="A0A8J3BDB2"/>
<keyword evidence="4" id="KW-1185">Reference proteome</keyword>
<evidence type="ECO:0000313" key="4">
    <source>
        <dbReference type="Proteomes" id="UP000649739"/>
    </source>
</evidence>
<organism evidence="3 4">
    <name type="scientific">Pilimelia anulata</name>
    <dbReference type="NCBI Taxonomy" id="53371"/>
    <lineage>
        <taxon>Bacteria</taxon>
        <taxon>Bacillati</taxon>
        <taxon>Actinomycetota</taxon>
        <taxon>Actinomycetes</taxon>
        <taxon>Micromonosporales</taxon>
        <taxon>Micromonosporaceae</taxon>
        <taxon>Pilimelia</taxon>
    </lineage>
</organism>
<comment type="caution">
    <text evidence="3">The sequence shown here is derived from an EMBL/GenBank/DDBJ whole genome shotgun (WGS) entry which is preliminary data.</text>
</comment>
<reference evidence="3" key="2">
    <citation type="submission" date="2020-09" db="EMBL/GenBank/DDBJ databases">
        <authorList>
            <person name="Sun Q."/>
            <person name="Ohkuma M."/>
        </authorList>
    </citation>
    <scope>NUCLEOTIDE SEQUENCE</scope>
    <source>
        <strain evidence="3">JCM 3090</strain>
    </source>
</reference>
<dbReference type="Proteomes" id="UP000649739">
    <property type="component" value="Unassembled WGS sequence"/>
</dbReference>
<evidence type="ECO:0000313" key="3">
    <source>
        <dbReference type="EMBL" id="GGK06472.1"/>
    </source>
</evidence>
<feature type="domain" description="Insertion element IS402-like" evidence="2">
    <location>
        <begin position="11"/>
        <end position="83"/>
    </location>
</feature>
<dbReference type="InterPro" id="IPR025161">
    <property type="entry name" value="IS402-like_dom"/>
</dbReference>
<evidence type="ECO:0000259" key="2">
    <source>
        <dbReference type="Pfam" id="PF13340"/>
    </source>
</evidence>
<dbReference type="Pfam" id="PF13340">
    <property type="entry name" value="DUF4096"/>
    <property type="match status" value="1"/>
</dbReference>
<dbReference type="PANTHER" id="PTHR30007">
    <property type="entry name" value="PHP DOMAIN PROTEIN"/>
    <property type="match status" value="1"/>
</dbReference>
<name>A0A8J3BDB2_9ACTN</name>
<proteinExistence type="predicted"/>
<protein>
    <recommendedName>
        <fullName evidence="2">Insertion element IS402-like domain-containing protein</fullName>
    </recommendedName>
</protein>
<accession>A0A8J3BDB2</accession>
<sequence length="116" mass="13436">MGRRPTYPTDLTDVQWEIIEPMLPLIKEPGRPPKWPRRDVVDAILYVVRGGASWWQLPADFPPWETVYGQFRRWEAARVTERIVDLLREELRLAAGRDPHPRPGSSTPRASRALTP</sequence>
<dbReference type="PANTHER" id="PTHR30007:SF0">
    <property type="entry name" value="TRANSPOSASE"/>
    <property type="match status" value="1"/>
</dbReference>
<dbReference type="EMBL" id="BMQB01000010">
    <property type="protein sequence ID" value="GGK06472.1"/>
    <property type="molecule type" value="Genomic_DNA"/>
</dbReference>